<dbReference type="EMBL" id="PZQS01000001">
    <property type="protein sequence ID" value="PVD38416.1"/>
    <property type="molecule type" value="Genomic_DNA"/>
</dbReference>
<accession>A0A2T7PYB2</accession>
<gene>
    <name evidence="1" type="ORF">C0Q70_01031</name>
</gene>
<name>A0A2T7PYB2_POMCA</name>
<evidence type="ECO:0000313" key="2">
    <source>
        <dbReference type="Proteomes" id="UP000245119"/>
    </source>
</evidence>
<evidence type="ECO:0000313" key="1">
    <source>
        <dbReference type="EMBL" id="PVD38416.1"/>
    </source>
</evidence>
<sequence length="117" mass="12933">MPGRDTSGESASLYVCDSLWKERGSAAIRRPERERGRWGSRMTVVEEKKYIERDACASAYVRVCCQPVISQSGLLSSFCANGAGHALQPSIRRHYVDTTCSCRRDSLLALPLGADCF</sequence>
<protein>
    <submittedName>
        <fullName evidence="1">Uncharacterized protein</fullName>
    </submittedName>
</protein>
<keyword evidence="2" id="KW-1185">Reference proteome</keyword>
<organism evidence="1 2">
    <name type="scientific">Pomacea canaliculata</name>
    <name type="common">Golden apple snail</name>
    <dbReference type="NCBI Taxonomy" id="400727"/>
    <lineage>
        <taxon>Eukaryota</taxon>
        <taxon>Metazoa</taxon>
        <taxon>Spiralia</taxon>
        <taxon>Lophotrochozoa</taxon>
        <taxon>Mollusca</taxon>
        <taxon>Gastropoda</taxon>
        <taxon>Caenogastropoda</taxon>
        <taxon>Architaenioglossa</taxon>
        <taxon>Ampullarioidea</taxon>
        <taxon>Ampullariidae</taxon>
        <taxon>Pomacea</taxon>
    </lineage>
</organism>
<dbReference type="AlphaFoldDB" id="A0A2T7PYB2"/>
<dbReference type="Proteomes" id="UP000245119">
    <property type="component" value="Linkage Group LG1"/>
</dbReference>
<reference evidence="1 2" key="1">
    <citation type="submission" date="2018-04" db="EMBL/GenBank/DDBJ databases">
        <title>The genome of golden apple snail Pomacea canaliculata provides insight into stress tolerance and invasive adaptation.</title>
        <authorList>
            <person name="Liu C."/>
            <person name="Liu B."/>
            <person name="Ren Y."/>
            <person name="Zhang Y."/>
            <person name="Wang H."/>
            <person name="Li S."/>
            <person name="Jiang F."/>
            <person name="Yin L."/>
            <person name="Zhang G."/>
            <person name="Qian W."/>
            <person name="Fan W."/>
        </authorList>
    </citation>
    <scope>NUCLEOTIDE SEQUENCE [LARGE SCALE GENOMIC DNA]</scope>
    <source>
        <strain evidence="1">SZHN2017</strain>
        <tissue evidence="1">Muscle</tissue>
    </source>
</reference>
<proteinExistence type="predicted"/>
<comment type="caution">
    <text evidence="1">The sequence shown here is derived from an EMBL/GenBank/DDBJ whole genome shotgun (WGS) entry which is preliminary data.</text>
</comment>